<dbReference type="AlphaFoldDB" id="A0A931C4S5"/>
<keyword evidence="7" id="KW-1185">Reference proteome</keyword>
<dbReference type="PANTHER" id="PTHR24421">
    <property type="entry name" value="NITRATE/NITRITE SENSOR PROTEIN NARX-RELATED"/>
    <property type="match status" value="1"/>
</dbReference>
<reference evidence="6" key="1">
    <citation type="submission" date="2020-11" db="EMBL/GenBank/DDBJ databases">
        <title>Isolation and identification of active actinomycetes.</title>
        <authorList>
            <person name="Sun X."/>
        </authorList>
    </citation>
    <scope>NUCLEOTIDE SEQUENCE</scope>
    <source>
        <strain evidence="6">NEAU-A11</strain>
    </source>
</reference>
<dbReference type="EMBL" id="JADQTO010000008">
    <property type="protein sequence ID" value="MBG0563405.1"/>
    <property type="molecule type" value="Genomic_DNA"/>
</dbReference>
<dbReference type="Pfam" id="PF02518">
    <property type="entry name" value="HATPase_c"/>
    <property type="match status" value="1"/>
</dbReference>
<dbReference type="GO" id="GO:0046983">
    <property type="term" value="F:protein dimerization activity"/>
    <property type="evidence" value="ECO:0007669"/>
    <property type="project" value="InterPro"/>
</dbReference>
<evidence type="ECO:0000259" key="5">
    <source>
        <dbReference type="SMART" id="SM00387"/>
    </source>
</evidence>
<keyword evidence="4" id="KW-1133">Transmembrane helix</keyword>
<dbReference type="InterPro" id="IPR036890">
    <property type="entry name" value="HATPase_C_sf"/>
</dbReference>
<keyword evidence="4" id="KW-0472">Membrane</keyword>
<keyword evidence="4" id="KW-0812">Transmembrane</keyword>
<keyword evidence="1" id="KW-0808">Transferase</keyword>
<evidence type="ECO:0000256" key="4">
    <source>
        <dbReference type="SAM" id="Phobius"/>
    </source>
</evidence>
<dbReference type="InterPro" id="IPR029016">
    <property type="entry name" value="GAF-like_dom_sf"/>
</dbReference>
<evidence type="ECO:0000256" key="2">
    <source>
        <dbReference type="ARBA" id="ARBA00022777"/>
    </source>
</evidence>
<feature type="transmembrane region" description="Helical" evidence="4">
    <location>
        <begin position="39"/>
        <end position="56"/>
    </location>
</feature>
<dbReference type="RefSeq" id="WP_196415200.1">
    <property type="nucleotide sequence ID" value="NZ_JADQTO010000008.1"/>
</dbReference>
<dbReference type="InterPro" id="IPR050482">
    <property type="entry name" value="Sensor_HK_TwoCompSys"/>
</dbReference>
<accession>A0A931C4S5</accession>
<dbReference type="InterPro" id="IPR011712">
    <property type="entry name" value="Sig_transdc_His_kin_sub3_dim/P"/>
</dbReference>
<sequence>MPAQANGPARLRPVEAVARVVMLALVAALTLTFTEDPKQLGWIVLLAIAAIPAFVAREHYILAPAGRFAEVVVTGLAAGSIAASADAAGQVNAGFGAEAVLPYLAVPLLTAALHRRATEGAALLGAATVAMAIGGFFTGPADARTLFQPGYLAACGQWLVLGVIVTFAAETMRQLLQPAEPTPQPYAEATRLLTQLRSVARSLPGATLDPGGISEHLLEELRAVAPGHRAAVLSASGGGRLVVLAQTGAERVDWETTLDADSAIADAWATQQPQTASRSQARTHAGGEVSSLVVPLVAGVRTIGLVILETDASGAYPSAVVQGVTEVTGPAALRLEAALLFDDVRSLATNEERQRLAREIHDGVAQELVMVGYGIDNAQATLPEGAEETAEELRTLRAEVTRVITELRLSLFELRSEVDRNGGLAAAIAEYARTLGTSAGLRVHFTFDESTARLPAATEAELLRIAQEAITNARKHAGASNLWVTCTVDPPYAEIEVSDDGKGFADERPDGRYGLTIMAERAERIRGRLKITPRHPSGTTVAVVLGTPPRRDSVRDSVSAPEGE</sequence>
<dbReference type="InterPro" id="IPR003018">
    <property type="entry name" value="GAF"/>
</dbReference>
<dbReference type="Gene3D" id="1.20.5.1930">
    <property type="match status" value="1"/>
</dbReference>
<name>A0A931C4S5_9ACTN</name>
<evidence type="ECO:0000256" key="3">
    <source>
        <dbReference type="ARBA" id="ARBA00023012"/>
    </source>
</evidence>
<evidence type="ECO:0000313" key="6">
    <source>
        <dbReference type="EMBL" id="MBG0563405.1"/>
    </source>
</evidence>
<dbReference type="Gene3D" id="3.30.450.40">
    <property type="match status" value="1"/>
</dbReference>
<dbReference type="Gene3D" id="3.30.565.10">
    <property type="entry name" value="Histidine kinase-like ATPase, C-terminal domain"/>
    <property type="match status" value="1"/>
</dbReference>
<evidence type="ECO:0000313" key="7">
    <source>
        <dbReference type="Proteomes" id="UP000598146"/>
    </source>
</evidence>
<dbReference type="GO" id="GO:0016020">
    <property type="term" value="C:membrane"/>
    <property type="evidence" value="ECO:0007669"/>
    <property type="project" value="InterPro"/>
</dbReference>
<feature type="domain" description="Histidine kinase/HSP90-like ATPase" evidence="5">
    <location>
        <begin position="457"/>
        <end position="549"/>
    </location>
</feature>
<dbReference type="SUPFAM" id="SSF55781">
    <property type="entry name" value="GAF domain-like"/>
    <property type="match status" value="1"/>
</dbReference>
<organism evidence="6 7">
    <name type="scientific">Actinoplanes aureus</name>
    <dbReference type="NCBI Taxonomy" id="2792083"/>
    <lineage>
        <taxon>Bacteria</taxon>
        <taxon>Bacillati</taxon>
        <taxon>Actinomycetota</taxon>
        <taxon>Actinomycetes</taxon>
        <taxon>Micromonosporales</taxon>
        <taxon>Micromonosporaceae</taxon>
        <taxon>Actinoplanes</taxon>
    </lineage>
</organism>
<dbReference type="CDD" id="cd16917">
    <property type="entry name" value="HATPase_UhpB-NarQ-NarX-like"/>
    <property type="match status" value="1"/>
</dbReference>
<feature type="transmembrane region" description="Helical" evidence="4">
    <location>
        <begin position="150"/>
        <end position="169"/>
    </location>
</feature>
<protein>
    <submittedName>
        <fullName evidence="6">GAF domain-containing sensor histidine kinase</fullName>
    </submittedName>
</protein>
<dbReference type="SUPFAM" id="SSF55874">
    <property type="entry name" value="ATPase domain of HSP90 chaperone/DNA topoisomerase II/histidine kinase"/>
    <property type="match status" value="1"/>
</dbReference>
<gene>
    <name evidence="6" type="ORF">I4J89_18320</name>
</gene>
<keyword evidence="2 6" id="KW-0418">Kinase</keyword>
<proteinExistence type="predicted"/>
<dbReference type="GO" id="GO:0000155">
    <property type="term" value="F:phosphorelay sensor kinase activity"/>
    <property type="evidence" value="ECO:0007669"/>
    <property type="project" value="InterPro"/>
</dbReference>
<comment type="caution">
    <text evidence="6">The sequence shown here is derived from an EMBL/GenBank/DDBJ whole genome shotgun (WGS) entry which is preliminary data.</text>
</comment>
<dbReference type="Pfam" id="PF07730">
    <property type="entry name" value="HisKA_3"/>
    <property type="match status" value="1"/>
</dbReference>
<evidence type="ECO:0000256" key="1">
    <source>
        <dbReference type="ARBA" id="ARBA00022679"/>
    </source>
</evidence>
<dbReference type="Proteomes" id="UP000598146">
    <property type="component" value="Unassembled WGS sequence"/>
</dbReference>
<dbReference type="InterPro" id="IPR003594">
    <property type="entry name" value="HATPase_dom"/>
</dbReference>
<feature type="transmembrane region" description="Helical" evidence="4">
    <location>
        <begin position="120"/>
        <end position="138"/>
    </location>
</feature>
<feature type="transmembrane region" description="Helical" evidence="4">
    <location>
        <begin position="16"/>
        <end position="33"/>
    </location>
</feature>
<dbReference type="SMART" id="SM00387">
    <property type="entry name" value="HATPase_c"/>
    <property type="match status" value="1"/>
</dbReference>
<keyword evidence="3" id="KW-0902">Two-component regulatory system</keyword>
<dbReference type="Pfam" id="PF13492">
    <property type="entry name" value="GAF_3"/>
    <property type="match status" value="1"/>
</dbReference>